<dbReference type="Pfam" id="PF00024">
    <property type="entry name" value="PAN_1"/>
    <property type="match status" value="2"/>
</dbReference>
<dbReference type="PROSITE" id="PS50948">
    <property type="entry name" value="PAN"/>
    <property type="match status" value="4"/>
</dbReference>
<feature type="compositionally biased region" description="Basic and acidic residues" evidence="1">
    <location>
        <begin position="506"/>
        <end position="555"/>
    </location>
</feature>
<sequence length="871" mass="100719">LAFAFPLFLLLRFSEARDKTCAEFYYAKEISQEDAGNFDYYFTAANVISTKECAAFCAERRFCRSALYDQTMKACAISYEYTENCRNQRTRFTEDNPIITNQTLLITCIGKCTEHREYEIRRAASARVNIITGEPHDGFLPPIIKRREQSFLHESVNALGKKERPAIVVGDAHDRNSTSVESANGEDGFVNTLIVSNLTGIRPSASSDVRRADPKRARGDPPVCFRTKKRRYLLGGAFRYVPHSTIDHCRCLCANSWKDSARCESLNYYTSGMCVLNTGSHKGRFDLIDDASATYQYVACDVSMLIGIANIVCDNTESELPPKPMQQVFSKVWKGIIAEESKETASVEVTTQSPDREGKRIESTTTAALTTTAATTTTTTAAAETTTVEITERTTQKEEVTEDDDLAELRKKLEEVEKEISEEEKREKELKNKEEELRRIGERNRKLEEQRKRKEDEDKKKREKEEKREEEEEKKRVEEIEKKRKEVEKKEEEEEKRRVEVIEKKEEEEEKRRVEETEKKREKEKKDREEKERRENEEKEKAEKKRVEEETKSNEISEEEEEEEKKERKKERRDKKKERDEVEETTEATRTEASSRPSKKEKCFEELFDYVMTSTAGGLEHDVSMDECKCLCANSVTSGRYAFQCRSATYYHNERDCVLNVESRRQRPELLERHYRKTYNVTYLGLQCTIMKAVMDLVNPDLEAGCIQPFATTKAPPTTTTTERPATLPIARADTGTDSCFLELPHFVLEGTAQAVETEVSVEECKCKCADAERKYGEACQSAQYFPEDRICLLNKKNRFSNPESFNYVPLSPQSYFESKCVSKEDTRTHYLESKCAAYVKVERRKLKEDESPEKLDTPEELKERKKTGKR</sequence>
<feature type="region of interest" description="Disordered" evidence="1">
    <location>
        <begin position="506"/>
        <end position="598"/>
    </location>
</feature>
<dbReference type="AlphaFoldDB" id="A0AAV5UGW1"/>
<evidence type="ECO:0000256" key="2">
    <source>
        <dbReference type="SAM" id="SignalP"/>
    </source>
</evidence>
<evidence type="ECO:0000313" key="5">
    <source>
        <dbReference type="Proteomes" id="UP001432027"/>
    </source>
</evidence>
<feature type="domain" description="Apple" evidence="3">
    <location>
        <begin position="21"/>
        <end position="103"/>
    </location>
</feature>
<feature type="domain" description="Apple" evidence="3">
    <location>
        <begin position="740"/>
        <end position="821"/>
    </location>
</feature>
<evidence type="ECO:0000313" key="4">
    <source>
        <dbReference type="EMBL" id="GMT05543.1"/>
    </source>
</evidence>
<feature type="region of interest" description="Disordered" evidence="1">
    <location>
        <begin position="417"/>
        <end position="479"/>
    </location>
</feature>
<organism evidence="4 5">
    <name type="scientific">Pristionchus entomophagus</name>
    <dbReference type="NCBI Taxonomy" id="358040"/>
    <lineage>
        <taxon>Eukaryota</taxon>
        <taxon>Metazoa</taxon>
        <taxon>Ecdysozoa</taxon>
        <taxon>Nematoda</taxon>
        <taxon>Chromadorea</taxon>
        <taxon>Rhabditida</taxon>
        <taxon>Rhabditina</taxon>
        <taxon>Diplogasteromorpha</taxon>
        <taxon>Diplogasteroidea</taxon>
        <taxon>Neodiplogasteridae</taxon>
        <taxon>Pristionchus</taxon>
    </lineage>
</organism>
<feature type="non-terminal residue" evidence="4">
    <location>
        <position position="1"/>
    </location>
</feature>
<name>A0AAV5UGW1_9BILA</name>
<keyword evidence="5" id="KW-1185">Reference proteome</keyword>
<dbReference type="PANTHER" id="PTHR35193">
    <property type="entry name" value="MUCIN 13A, CELL SURFACE-ASSOCIATED-RELATED"/>
    <property type="match status" value="1"/>
</dbReference>
<dbReference type="Gene3D" id="3.50.4.10">
    <property type="entry name" value="Hepatocyte Growth Factor"/>
    <property type="match status" value="2"/>
</dbReference>
<proteinExistence type="predicted"/>
<accession>A0AAV5UGW1</accession>
<dbReference type="SUPFAM" id="SSF57414">
    <property type="entry name" value="Hairpin loop containing domain-like"/>
    <property type="match status" value="2"/>
</dbReference>
<feature type="domain" description="Apple" evidence="3">
    <location>
        <begin position="224"/>
        <end position="300"/>
    </location>
</feature>
<feature type="compositionally biased region" description="Basic and acidic residues" evidence="1">
    <location>
        <begin position="846"/>
        <end position="864"/>
    </location>
</feature>
<dbReference type="Proteomes" id="UP001432027">
    <property type="component" value="Unassembled WGS sequence"/>
</dbReference>
<dbReference type="CDD" id="cd01099">
    <property type="entry name" value="PAN_AP_HGF"/>
    <property type="match status" value="2"/>
</dbReference>
<gene>
    <name evidence="4" type="ORF">PENTCL1PPCAC_27717</name>
</gene>
<dbReference type="EMBL" id="BTSX01000006">
    <property type="protein sequence ID" value="GMT05543.1"/>
    <property type="molecule type" value="Genomic_DNA"/>
</dbReference>
<feature type="chain" id="PRO_5043697419" description="Apple domain-containing protein" evidence="2">
    <location>
        <begin position="17"/>
        <end position="871"/>
    </location>
</feature>
<feature type="region of interest" description="Disordered" evidence="1">
    <location>
        <begin position="845"/>
        <end position="871"/>
    </location>
</feature>
<evidence type="ECO:0000259" key="3">
    <source>
        <dbReference type="PROSITE" id="PS50948"/>
    </source>
</evidence>
<reference evidence="4" key="1">
    <citation type="submission" date="2023-10" db="EMBL/GenBank/DDBJ databases">
        <title>Genome assembly of Pristionchus species.</title>
        <authorList>
            <person name="Yoshida K."/>
            <person name="Sommer R.J."/>
        </authorList>
    </citation>
    <scope>NUCLEOTIDE SEQUENCE</scope>
    <source>
        <strain evidence="4">RS0144</strain>
    </source>
</reference>
<comment type="caution">
    <text evidence="4">The sequence shown here is derived from an EMBL/GenBank/DDBJ whole genome shotgun (WGS) entry which is preliminary data.</text>
</comment>
<feature type="domain" description="Apple" evidence="3">
    <location>
        <begin position="603"/>
        <end position="688"/>
    </location>
</feature>
<feature type="compositionally biased region" description="Basic residues" evidence="1">
    <location>
        <begin position="567"/>
        <end position="576"/>
    </location>
</feature>
<dbReference type="SMART" id="SM00473">
    <property type="entry name" value="PAN_AP"/>
    <property type="match status" value="4"/>
</dbReference>
<feature type="signal peptide" evidence="2">
    <location>
        <begin position="1"/>
        <end position="16"/>
    </location>
</feature>
<dbReference type="InterPro" id="IPR003609">
    <property type="entry name" value="Pan_app"/>
</dbReference>
<dbReference type="PANTHER" id="PTHR35193:SF5">
    <property type="entry name" value="FLOCCULATION PROTEIN FLO11"/>
    <property type="match status" value="1"/>
</dbReference>
<evidence type="ECO:0000256" key="1">
    <source>
        <dbReference type="SAM" id="MobiDB-lite"/>
    </source>
</evidence>
<keyword evidence="2" id="KW-0732">Signal</keyword>
<protein>
    <recommendedName>
        <fullName evidence="3">Apple domain-containing protein</fullName>
    </recommendedName>
</protein>